<name>A0A615R3P8_SALET</name>
<comment type="caution">
    <text evidence="1">The sequence shown here is derived from an EMBL/GenBank/DDBJ whole genome shotgun (WGS) entry which is preliminary data.</text>
</comment>
<accession>A0A615R3P8</accession>
<dbReference type="AlphaFoldDB" id="A0A615R3P8"/>
<organism evidence="1">
    <name type="scientific">Salmonella enterica I</name>
    <dbReference type="NCBI Taxonomy" id="59201"/>
    <lineage>
        <taxon>Bacteria</taxon>
        <taxon>Pseudomonadati</taxon>
        <taxon>Pseudomonadota</taxon>
        <taxon>Gammaproteobacteria</taxon>
        <taxon>Enterobacterales</taxon>
        <taxon>Enterobacteriaceae</taxon>
        <taxon>Salmonella</taxon>
    </lineage>
</organism>
<dbReference type="EMBL" id="AAKXPG010000027">
    <property type="protein sequence ID" value="ECW7871253.1"/>
    <property type="molecule type" value="Genomic_DNA"/>
</dbReference>
<evidence type="ECO:0000313" key="1">
    <source>
        <dbReference type="EMBL" id="ECW7871253.1"/>
    </source>
</evidence>
<protein>
    <submittedName>
        <fullName evidence="1">Uncharacterized protein</fullName>
    </submittedName>
</protein>
<sequence length="90" mass="10351">MAVYSVLRISVTAVTLTVADLIQKRIFQHNKRLTIQKSSSELYAKNQPAIAIIMLRKVERVPLVENKSHLTTFGMWLKIARKTMHYNALI</sequence>
<proteinExistence type="predicted"/>
<gene>
    <name evidence="1" type="ORF">F3550_20475</name>
</gene>
<reference evidence="1" key="1">
    <citation type="submission" date="2019-09" db="EMBL/GenBank/DDBJ databases">
        <authorList>
            <person name="Ashton P.M."/>
            <person name="Dallman T."/>
            <person name="Nair S."/>
            <person name="De Pinna E."/>
            <person name="Peters T."/>
            <person name="Grant K."/>
        </authorList>
    </citation>
    <scope>NUCLEOTIDE SEQUENCE</scope>
    <source>
        <strain evidence="1">804450</strain>
    </source>
</reference>